<keyword evidence="1" id="KW-1133">Transmembrane helix</keyword>
<sequence length="95" mass="10836">MALGGSVVVSKPQWLRTAPYLGFRLLAAVGSTSCLSILRMGLVWIAWITGLVGDCFDIVEDDAGELWLLVNERDGVRRFFQLWRDLFEDLMNEEW</sequence>
<organism evidence="2 3">
    <name type="scientific">Fonsecaea erecta</name>
    <dbReference type="NCBI Taxonomy" id="1367422"/>
    <lineage>
        <taxon>Eukaryota</taxon>
        <taxon>Fungi</taxon>
        <taxon>Dikarya</taxon>
        <taxon>Ascomycota</taxon>
        <taxon>Pezizomycotina</taxon>
        <taxon>Eurotiomycetes</taxon>
        <taxon>Chaetothyriomycetidae</taxon>
        <taxon>Chaetothyriales</taxon>
        <taxon>Herpotrichiellaceae</taxon>
        <taxon>Fonsecaea</taxon>
    </lineage>
</organism>
<feature type="transmembrane region" description="Helical" evidence="1">
    <location>
        <begin position="20"/>
        <end position="38"/>
    </location>
</feature>
<accession>A0A179A0E8</accession>
<dbReference type="Proteomes" id="UP000078343">
    <property type="component" value="Unassembled WGS sequence"/>
</dbReference>
<evidence type="ECO:0000313" key="2">
    <source>
        <dbReference type="EMBL" id="OAP64903.1"/>
    </source>
</evidence>
<dbReference type="EMBL" id="LVYI01000001">
    <property type="protein sequence ID" value="OAP64903.1"/>
    <property type="molecule type" value="Genomic_DNA"/>
</dbReference>
<dbReference type="AlphaFoldDB" id="A0A179A0E8"/>
<evidence type="ECO:0000256" key="1">
    <source>
        <dbReference type="SAM" id="Phobius"/>
    </source>
</evidence>
<protein>
    <submittedName>
        <fullName evidence="2">Uncharacterized protein</fullName>
    </submittedName>
</protein>
<keyword evidence="3" id="KW-1185">Reference proteome</keyword>
<gene>
    <name evidence="2" type="ORF">AYL99_00875</name>
</gene>
<keyword evidence="1" id="KW-0812">Transmembrane</keyword>
<dbReference type="RefSeq" id="XP_018698270.1">
    <property type="nucleotide sequence ID" value="XM_018832391.1"/>
</dbReference>
<evidence type="ECO:0000313" key="3">
    <source>
        <dbReference type="Proteomes" id="UP000078343"/>
    </source>
</evidence>
<reference evidence="2 3" key="1">
    <citation type="submission" date="2016-04" db="EMBL/GenBank/DDBJ databases">
        <title>Draft genome of Fonsecaea erecta CBS 125763.</title>
        <authorList>
            <person name="Weiss V.A."/>
            <person name="Vicente V.A."/>
            <person name="Raittz R.T."/>
            <person name="Moreno L.F."/>
            <person name="De Souza E.M."/>
            <person name="Pedrosa F.O."/>
            <person name="Steffens M.B."/>
            <person name="Faoro H."/>
            <person name="Tadra-Sfeir M.Z."/>
            <person name="Najafzadeh M.J."/>
            <person name="Felipe M.S."/>
            <person name="Teixeira M."/>
            <person name="Sun J."/>
            <person name="Xi L."/>
            <person name="Gomes R."/>
            <person name="De Azevedo C.M."/>
            <person name="Salgado C.G."/>
            <person name="Da Silva M.B."/>
            <person name="Nascimento M.F."/>
            <person name="Queiroz-Telles F."/>
            <person name="Attili D.S."/>
            <person name="Gorbushina A."/>
        </authorList>
    </citation>
    <scope>NUCLEOTIDE SEQUENCE [LARGE SCALE GENOMIC DNA]</scope>
    <source>
        <strain evidence="2 3">CBS 125763</strain>
    </source>
</reference>
<keyword evidence="1" id="KW-0472">Membrane</keyword>
<proteinExistence type="predicted"/>
<name>A0A179A0E8_9EURO</name>
<comment type="caution">
    <text evidence="2">The sequence shown here is derived from an EMBL/GenBank/DDBJ whole genome shotgun (WGS) entry which is preliminary data.</text>
</comment>
<dbReference type="GeneID" id="30005045"/>